<reference evidence="2" key="1">
    <citation type="submission" date="2021-06" db="EMBL/GenBank/DDBJ databases">
        <title>Comparative genomics, transcriptomics and evolutionary studies reveal genomic signatures of adaptation to plant cell wall in hemibiotrophic fungi.</title>
        <authorList>
            <consortium name="DOE Joint Genome Institute"/>
            <person name="Baroncelli R."/>
            <person name="Diaz J.F."/>
            <person name="Benocci T."/>
            <person name="Peng M."/>
            <person name="Battaglia E."/>
            <person name="Haridas S."/>
            <person name="Andreopoulos W."/>
            <person name="Labutti K."/>
            <person name="Pangilinan J."/>
            <person name="Floch G.L."/>
            <person name="Makela M.R."/>
            <person name="Henrissat B."/>
            <person name="Grigoriev I.V."/>
            <person name="Crouch J.A."/>
            <person name="De Vries R.P."/>
            <person name="Sukno S.A."/>
            <person name="Thon M.R."/>
        </authorList>
    </citation>
    <scope>NUCLEOTIDE SEQUENCE</scope>
    <source>
        <strain evidence="2">MAFF235873</strain>
    </source>
</reference>
<evidence type="ECO:0000313" key="3">
    <source>
        <dbReference type="Proteomes" id="UP001232148"/>
    </source>
</evidence>
<dbReference type="EMBL" id="MU842867">
    <property type="protein sequence ID" value="KAK2029216.1"/>
    <property type="molecule type" value="Genomic_DNA"/>
</dbReference>
<evidence type="ECO:0000313" key="2">
    <source>
        <dbReference type="EMBL" id="KAK2029216.1"/>
    </source>
</evidence>
<keyword evidence="3" id="KW-1185">Reference proteome</keyword>
<accession>A0AAD9M0C5</accession>
<name>A0AAD9M0C5_9PEZI</name>
<feature type="compositionally biased region" description="Basic residues" evidence="1">
    <location>
        <begin position="27"/>
        <end position="40"/>
    </location>
</feature>
<dbReference type="Proteomes" id="UP001232148">
    <property type="component" value="Unassembled WGS sequence"/>
</dbReference>
<feature type="compositionally biased region" description="Low complexity" evidence="1">
    <location>
        <begin position="41"/>
        <end position="56"/>
    </location>
</feature>
<proteinExistence type="predicted"/>
<gene>
    <name evidence="2" type="ORF">LX32DRAFT_682670</name>
</gene>
<organism evidence="2 3">
    <name type="scientific">Colletotrichum zoysiae</name>
    <dbReference type="NCBI Taxonomy" id="1216348"/>
    <lineage>
        <taxon>Eukaryota</taxon>
        <taxon>Fungi</taxon>
        <taxon>Dikarya</taxon>
        <taxon>Ascomycota</taxon>
        <taxon>Pezizomycotina</taxon>
        <taxon>Sordariomycetes</taxon>
        <taxon>Hypocreomycetidae</taxon>
        <taxon>Glomerellales</taxon>
        <taxon>Glomerellaceae</taxon>
        <taxon>Colletotrichum</taxon>
        <taxon>Colletotrichum graminicola species complex</taxon>
    </lineage>
</organism>
<protein>
    <submittedName>
        <fullName evidence="2">Uncharacterized protein</fullName>
    </submittedName>
</protein>
<comment type="caution">
    <text evidence="2">The sequence shown here is derived from an EMBL/GenBank/DDBJ whole genome shotgun (WGS) entry which is preliminary data.</text>
</comment>
<dbReference type="AlphaFoldDB" id="A0AAD9M0C5"/>
<evidence type="ECO:0000256" key="1">
    <source>
        <dbReference type="SAM" id="MobiDB-lite"/>
    </source>
</evidence>
<feature type="compositionally biased region" description="Basic residues" evidence="1">
    <location>
        <begin position="1"/>
        <end position="17"/>
    </location>
</feature>
<feature type="region of interest" description="Disordered" evidence="1">
    <location>
        <begin position="1"/>
        <end position="56"/>
    </location>
</feature>
<sequence length="227" mass="23643">MAARKPVAKPKTARKTVAKTTKAAKAAPKKNTAKTAKAKKNTAPPRAATAAAAAAAAPAKDTTAHALSAALRSGEVPTDPSVLADFGFDRCFSGPDRAHLSMVYAALMIDLEVRPNELNKWLAGDGRGGGGGGGGGGGLKRVGDRIRARFAAAAAAADKPGGGGGRTLRPGPHLAWFRDHRYVWDDDDAAGRAKARAAAARMVKKKLAALRNKVKKGDRDEVFDWWS</sequence>